<dbReference type="EMBL" id="JACAPU010000001">
    <property type="protein sequence ID" value="NWB44967.1"/>
    <property type="molecule type" value="Genomic_DNA"/>
</dbReference>
<name>A0A7Y8BIM6_9PSED</name>
<proteinExistence type="predicted"/>
<dbReference type="Proteomes" id="UP000582981">
    <property type="component" value="Unassembled WGS sequence"/>
</dbReference>
<comment type="caution">
    <text evidence="1">The sequence shown here is derived from an EMBL/GenBank/DDBJ whole genome shotgun (WGS) entry which is preliminary data.</text>
</comment>
<gene>
    <name evidence="1" type="ORF">HX829_00545</name>
</gene>
<protein>
    <submittedName>
        <fullName evidence="1">Uncharacterized protein</fullName>
    </submittedName>
</protein>
<reference evidence="1 2" key="1">
    <citation type="submission" date="2020-04" db="EMBL/GenBank/DDBJ databases">
        <title>Molecular characterization of pseudomonads from Agaricus bisporus reveal novel blotch 2 pathogens in Western Europe.</title>
        <authorList>
            <person name="Taparia T."/>
            <person name="Krijger M."/>
            <person name="Haynes E."/>
            <person name="Elpinstone J.G."/>
            <person name="Noble R."/>
            <person name="Van Der Wolf J."/>
        </authorList>
    </citation>
    <scope>NUCLEOTIDE SEQUENCE [LARGE SCALE GENOMIC DNA]</scope>
    <source>
        <strain evidence="1 2">F1001</strain>
    </source>
</reference>
<dbReference type="RefSeq" id="WP_177143027.1">
    <property type="nucleotide sequence ID" value="NZ_JACAPU010000001.1"/>
</dbReference>
<dbReference type="AlphaFoldDB" id="A0A7Y8BIM6"/>
<sequence length="96" mass="10528">MSIKIKEAVKMAINDIVELFSVQDISNVLLEEVARDSNENYLITVGFERPTLNGGGAALAAGIAALMATQRVYKVVCIDKESGDALWIKDRMLEKN</sequence>
<evidence type="ECO:0000313" key="1">
    <source>
        <dbReference type="EMBL" id="NWB44967.1"/>
    </source>
</evidence>
<accession>A0A7Y8BIM6</accession>
<evidence type="ECO:0000313" key="2">
    <source>
        <dbReference type="Proteomes" id="UP000582981"/>
    </source>
</evidence>
<organism evidence="1 2">
    <name type="scientific">Pseudomonas gingeri</name>
    <dbReference type="NCBI Taxonomy" id="117681"/>
    <lineage>
        <taxon>Bacteria</taxon>
        <taxon>Pseudomonadati</taxon>
        <taxon>Pseudomonadota</taxon>
        <taxon>Gammaproteobacteria</taxon>
        <taxon>Pseudomonadales</taxon>
        <taxon>Pseudomonadaceae</taxon>
        <taxon>Pseudomonas</taxon>
    </lineage>
</organism>